<name>A0A7H4MZZ5_9ENTR</name>
<comment type="caution">
    <text evidence="1">The sequence shown here is derived from an EMBL/GenBank/DDBJ whole genome shotgun (WGS) entry which is preliminary data.</text>
</comment>
<reference evidence="1 2" key="1">
    <citation type="submission" date="2018-06" db="EMBL/GenBank/DDBJ databases">
        <authorList>
            <consortium name="Pathogen Informatics"/>
            <person name="Doyle S."/>
        </authorList>
    </citation>
    <scope>NUCLEOTIDE SEQUENCE [LARGE SCALE GENOMIC DNA]</scope>
    <source>
        <strain evidence="1 2">NCTC11685</strain>
    </source>
</reference>
<evidence type="ECO:0000313" key="1">
    <source>
        <dbReference type="EMBL" id="STV71987.1"/>
    </source>
</evidence>
<accession>A0A7H4MZZ5</accession>
<evidence type="ECO:0000313" key="2">
    <source>
        <dbReference type="Proteomes" id="UP000254863"/>
    </source>
</evidence>
<sequence>MARRHIFSLSEENHYSHCHTDELTQSKWDIQ</sequence>
<organism evidence="1 2">
    <name type="scientific">Klebsiella michiganensis</name>
    <dbReference type="NCBI Taxonomy" id="1134687"/>
    <lineage>
        <taxon>Bacteria</taxon>
        <taxon>Pseudomonadati</taxon>
        <taxon>Pseudomonadota</taxon>
        <taxon>Gammaproteobacteria</taxon>
        <taxon>Enterobacterales</taxon>
        <taxon>Enterobacteriaceae</taxon>
        <taxon>Klebsiella/Raoultella group</taxon>
        <taxon>Klebsiella</taxon>
    </lineage>
</organism>
<dbReference type="Proteomes" id="UP000254863">
    <property type="component" value="Unassembled WGS sequence"/>
</dbReference>
<gene>
    <name evidence="1" type="ORF">NCTC11685_00559</name>
</gene>
<dbReference type="EMBL" id="UGMS01000001">
    <property type="protein sequence ID" value="STV71987.1"/>
    <property type="molecule type" value="Genomic_DNA"/>
</dbReference>
<dbReference type="AlphaFoldDB" id="A0A7H4MZZ5"/>
<proteinExistence type="predicted"/>
<protein>
    <submittedName>
        <fullName evidence="1">Uncharacterized protein</fullName>
    </submittedName>
</protein>